<dbReference type="RefSeq" id="WP_394834013.1">
    <property type="nucleotide sequence ID" value="NZ_CP089929.1"/>
</dbReference>
<proteinExistence type="predicted"/>
<accession>A0ABZ2L0A4</accession>
<sequence length="206" mass="22300">MTLASFFSDDAKARTSAAVKAVEAWTSAEIVVAARRASGHYRAADYHAGFAIMGVLVAYMLVSPTVFTFGTIALEGVCAFALGALLSAKVSAVRRWLVRKNTLADNVLRAGRAAFYELGISNTSGRNGILVFVSAFERTCVIVPDIGIQADQLGAEYRLACDRLQRATYQMDFNAFLIALEQLGPILGTAMPRREDDVNELPDEVQ</sequence>
<keyword evidence="1" id="KW-0472">Membrane</keyword>
<keyword evidence="1" id="KW-0812">Transmembrane</keyword>
<feature type="transmembrane region" description="Helical" evidence="1">
    <location>
        <begin position="43"/>
        <end position="61"/>
    </location>
</feature>
<evidence type="ECO:0000256" key="1">
    <source>
        <dbReference type="SAM" id="Phobius"/>
    </source>
</evidence>
<reference evidence="2" key="1">
    <citation type="submission" date="2021-12" db="EMBL/GenBank/DDBJ databases">
        <title>Discovery of the Pendulisporaceae a myxobacterial family with distinct sporulation behavior and unique specialized metabolism.</title>
        <authorList>
            <person name="Garcia R."/>
            <person name="Popoff A."/>
            <person name="Bader C.D."/>
            <person name="Loehr J."/>
            <person name="Walesch S."/>
            <person name="Walt C."/>
            <person name="Boldt J."/>
            <person name="Bunk B."/>
            <person name="Haeckl F.J.F.P.J."/>
            <person name="Gunesch A.P."/>
            <person name="Birkelbach J."/>
            <person name="Nuebel U."/>
            <person name="Pietschmann T."/>
            <person name="Bach T."/>
            <person name="Mueller R."/>
        </authorList>
    </citation>
    <scope>NUCLEOTIDE SEQUENCE</scope>
    <source>
        <strain evidence="2">MSr11367</strain>
    </source>
</reference>
<dbReference type="Proteomes" id="UP001374803">
    <property type="component" value="Chromosome"/>
</dbReference>
<gene>
    <name evidence="2" type="ORF">LVJ94_46665</name>
</gene>
<name>A0ABZ2L0A4_9BACT</name>
<dbReference type="EMBL" id="CP089983">
    <property type="protein sequence ID" value="WXB04374.1"/>
    <property type="molecule type" value="Genomic_DNA"/>
</dbReference>
<protein>
    <recommendedName>
        <fullName evidence="4">TPM domain-containing protein</fullName>
    </recommendedName>
</protein>
<evidence type="ECO:0000313" key="3">
    <source>
        <dbReference type="Proteomes" id="UP001374803"/>
    </source>
</evidence>
<dbReference type="Gene3D" id="3.10.310.50">
    <property type="match status" value="1"/>
</dbReference>
<keyword evidence="3" id="KW-1185">Reference proteome</keyword>
<evidence type="ECO:0008006" key="4">
    <source>
        <dbReference type="Google" id="ProtNLM"/>
    </source>
</evidence>
<organism evidence="2 3">
    <name type="scientific">Pendulispora rubella</name>
    <dbReference type="NCBI Taxonomy" id="2741070"/>
    <lineage>
        <taxon>Bacteria</taxon>
        <taxon>Pseudomonadati</taxon>
        <taxon>Myxococcota</taxon>
        <taxon>Myxococcia</taxon>
        <taxon>Myxococcales</taxon>
        <taxon>Sorangiineae</taxon>
        <taxon>Pendulisporaceae</taxon>
        <taxon>Pendulispora</taxon>
    </lineage>
</organism>
<evidence type="ECO:0000313" key="2">
    <source>
        <dbReference type="EMBL" id="WXB04374.1"/>
    </source>
</evidence>
<keyword evidence="1" id="KW-1133">Transmembrane helix</keyword>
<feature type="transmembrane region" description="Helical" evidence="1">
    <location>
        <begin position="67"/>
        <end position="86"/>
    </location>
</feature>